<accession>A0AAV4FYK1</accession>
<evidence type="ECO:0000256" key="1">
    <source>
        <dbReference type="SAM" id="Phobius"/>
    </source>
</evidence>
<protein>
    <submittedName>
        <fullName evidence="2">Nose resistant to fluoxetine protein 6</fullName>
    </submittedName>
</protein>
<proteinExistence type="predicted"/>
<organism evidence="2 3">
    <name type="scientific">Elysia marginata</name>
    <dbReference type="NCBI Taxonomy" id="1093978"/>
    <lineage>
        <taxon>Eukaryota</taxon>
        <taxon>Metazoa</taxon>
        <taxon>Spiralia</taxon>
        <taxon>Lophotrochozoa</taxon>
        <taxon>Mollusca</taxon>
        <taxon>Gastropoda</taxon>
        <taxon>Heterobranchia</taxon>
        <taxon>Euthyneura</taxon>
        <taxon>Panpulmonata</taxon>
        <taxon>Sacoglossa</taxon>
        <taxon>Placobranchoidea</taxon>
        <taxon>Plakobranchidae</taxon>
        <taxon>Elysia</taxon>
    </lineage>
</organism>
<dbReference type="AlphaFoldDB" id="A0AAV4FYK1"/>
<keyword evidence="1" id="KW-0812">Transmembrane</keyword>
<dbReference type="InterPro" id="IPR052728">
    <property type="entry name" value="O2_lipid_transport_reg"/>
</dbReference>
<feature type="transmembrane region" description="Helical" evidence="1">
    <location>
        <begin position="85"/>
        <end position="113"/>
    </location>
</feature>
<feature type="transmembrane region" description="Helical" evidence="1">
    <location>
        <begin position="125"/>
        <end position="145"/>
    </location>
</feature>
<feature type="transmembrane region" description="Helical" evidence="1">
    <location>
        <begin position="157"/>
        <end position="181"/>
    </location>
</feature>
<feature type="transmembrane region" description="Helical" evidence="1">
    <location>
        <begin position="44"/>
        <end position="65"/>
    </location>
</feature>
<dbReference type="PANTHER" id="PTHR11161:SF0">
    <property type="entry name" value="O-ACYLTRANSFERASE LIKE PROTEIN"/>
    <property type="match status" value="1"/>
</dbReference>
<dbReference type="Proteomes" id="UP000762676">
    <property type="component" value="Unassembled WGS sequence"/>
</dbReference>
<name>A0AAV4FYK1_9GAST</name>
<keyword evidence="1" id="KW-1133">Transmembrane helix</keyword>
<reference evidence="2 3" key="1">
    <citation type="journal article" date="2021" name="Elife">
        <title>Chloroplast acquisition without the gene transfer in kleptoplastic sea slugs, Plakobranchus ocellatus.</title>
        <authorList>
            <person name="Maeda T."/>
            <person name="Takahashi S."/>
            <person name="Yoshida T."/>
            <person name="Shimamura S."/>
            <person name="Takaki Y."/>
            <person name="Nagai Y."/>
            <person name="Toyoda A."/>
            <person name="Suzuki Y."/>
            <person name="Arimoto A."/>
            <person name="Ishii H."/>
            <person name="Satoh N."/>
            <person name="Nishiyama T."/>
            <person name="Hasebe M."/>
            <person name="Maruyama T."/>
            <person name="Minagawa J."/>
            <person name="Obokata J."/>
            <person name="Shigenobu S."/>
        </authorList>
    </citation>
    <scope>NUCLEOTIDE SEQUENCE [LARGE SCALE GENOMIC DNA]</scope>
</reference>
<keyword evidence="1" id="KW-0472">Membrane</keyword>
<dbReference type="PANTHER" id="PTHR11161">
    <property type="entry name" value="O-ACYLTRANSFERASE"/>
    <property type="match status" value="1"/>
</dbReference>
<feature type="transmembrane region" description="Helical" evidence="1">
    <location>
        <begin position="22"/>
        <end position="37"/>
    </location>
</feature>
<dbReference type="EMBL" id="BMAT01004679">
    <property type="protein sequence ID" value="GFR78026.1"/>
    <property type="molecule type" value="Genomic_DNA"/>
</dbReference>
<keyword evidence="3" id="KW-1185">Reference proteome</keyword>
<sequence length="199" mass="22102">MAVGLYSKSYFENYYEAPWCRIGPYIVGIVTGYLLAAQRDRIKLNWSIATIGWLAATAVALAVIFGLHKDLENAGEHAMSVAEAAFYNALASTAWAVSICWVIVACATGWGGFVNSFLSWSPFVVLGRLSYLAYLIHVAVIDVYFGNQRTLLYFTSLHFAMCFVGIIVVTYMFSFVLMLALESPMIGLEKVVLHQRTKI</sequence>
<comment type="caution">
    <text evidence="2">The sequence shown here is derived from an EMBL/GenBank/DDBJ whole genome shotgun (WGS) entry which is preliminary data.</text>
</comment>
<evidence type="ECO:0000313" key="2">
    <source>
        <dbReference type="EMBL" id="GFR78026.1"/>
    </source>
</evidence>
<evidence type="ECO:0000313" key="3">
    <source>
        <dbReference type="Proteomes" id="UP000762676"/>
    </source>
</evidence>
<gene>
    <name evidence="2" type="ORF">ElyMa_002251400</name>
</gene>